<accession>A0A699JL96</accession>
<dbReference type="EMBL" id="BKCJ010424172">
    <property type="protein sequence ID" value="GFA43888.1"/>
    <property type="molecule type" value="Genomic_DNA"/>
</dbReference>
<proteinExistence type="predicted"/>
<reference evidence="2" key="1">
    <citation type="journal article" date="2019" name="Sci. Rep.">
        <title>Draft genome of Tanacetum cinerariifolium, the natural source of mosquito coil.</title>
        <authorList>
            <person name="Yamashiro T."/>
            <person name="Shiraishi A."/>
            <person name="Satake H."/>
            <person name="Nakayama K."/>
        </authorList>
    </citation>
    <scope>NUCLEOTIDE SEQUENCE</scope>
</reference>
<sequence length="275" mass="32145">AARLQKEEQGELTSEEKSRLFLELIDKRKKHFAKLKAEEKRRKPPTKAQKRHQMCVYLKNMAGFTHNQLKNKSFDEVQKAFDKTMCWINLFVSMDTEVMKDRAEGSEIRTEESSKRAGEDLQQKSTNKQKVGDDQEAAKLKRCLEIVPDDEDDVTIDATPLYSKSPTIINYKNHKEGRQSYFQIIRADGSSKMYYSLSKMLKKFNKEDLKVLWRIVKARFEKVQPVNGLDCYLLHTLKTMFEHHVEDSVWKNKQGLAKVKNWKLFDSCGVHCVSM</sequence>
<dbReference type="AlphaFoldDB" id="A0A699JL96"/>
<evidence type="ECO:0000313" key="2">
    <source>
        <dbReference type="EMBL" id="GFA43888.1"/>
    </source>
</evidence>
<evidence type="ECO:0000256" key="1">
    <source>
        <dbReference type="SAM" id="MobiDB-lite"/>
    </source>
</evidence>
<name>A0A699JL96_TANCI</name>
<feature type="region of interest" description="Disordered" evidence="1">
    <location>
        <begin position="103"/>
        <end position="133"/>
    </location>
</feature>
<protein>
    <submittedName>
        <fullName evidence="2">Uncharacterized protein</fullName>
    </submittedName>
</protein>
<feature type="non-terminal residue" evidence="2">
    <location>
        <position position="1"/>
    </location>
</feature>
<feature type="compositionally biased region" description="Basic and acidic residues" evidence="1">
    <location>
        <begin position="103"/>
        <end position="122"/>
    </location>
</feature>
<organism evidence="2">
    <name type="scientific">Tanacetum cinerariifolium</name>
    <name type="common">Dalmatian daisy</name>
    <name type="synonym">Chrysanthemum cinerariifolium</name>
    <dbReference type="NCBI Taxonomy" id="118510"/>
    <lineage>
        <taxon>Eukaryota</taxon>
        <taxon>Viridiplantae</taxon>
        <taxon>Streptophyta</taxon>
        <taxon>Embryophyta</taxon>
        <taxon>Tracheophyta</taxon>
        <taxon>Spermatophyta</taxon>
        <taxon>Magnoliopsida</taxon>
        <taxon>eudicotyledons</taxon>
        <taxon>Gunneridae</taxon>
        <taxon>Pentapetalae</taxon>
        <taxon>asterids</taxon>
        <taxon>campanulids</taxon>
        <taxon>Asterales</taxon>
        <taxon>Asteraceae</taxon>
        <taxon>Asteroideae</taxon>
        <taxon>Anthemideae</taxon>
        <taxon>Anthemidinae</taxon>
        <taxon>Tanacetum</taxon>
    </lineage>
</organism>
<gene>
    <name evidence="2" type="ORF">Tci_615860</name>
</gene>
<comment type="caution">
    <text evidence="2">The sequence shown here is derived from an EMBL/GenBank/DDBJ whole genome shotgun (WGS) entry which is preliminary data.</text>
</comment>